<dbReference type="EMBL" id="CADCVD010000162">
    <property type="protein sequence ID" value="CAA9457133.1"/>
    <property type="molecule type" value="Genomic_DNA"/>
</dbReference>
<accession>A0A6J4R4L0</accession>
<dbReference type="AlphaFoldDB" id="A0A6J4R4L0"/>
<organism evidence="1">
    <name type="scientific">uncultured Rubrobacteraceae bacterium</name>
    <dbReference type="NCBI Taxonomy" id="349277"/>
    <lineage>
        <taxon>Bacteria</taxon>
        <taxon>Bacillati</taxon>
        <taxon>Actinomycetota</taxon>
        <taxon>Rubrobacteria</taxon>
        <taxon>Rubrobacterales</taxon>
        <taxon>Rubrobacteraceae</taxon>
        <taxon>environmental samples</taxon>
    </lineage>
</organism>
<sequence>EGDRSRDGQPLLSCTVSNGGGRIGRWRGGFEERRRALLRQGTRYTLRFARAADRAAHSVLLADRRGSQHGLGTVRLRRAHLRYALRGWGRDLPPHLLRHHRLRRRAGLRLSLQPDSLPCRRHRAGGRTEGREGLL</sequence>
<evidence type="ECO:0000313" key="1">
    <source>
        <dbReference type="EMBL" id="CAA9457133.1"/>
    </source>
</evidence>
<reference evidence="1" key="1">
    <citation type="submission" date="2020-02" db="EMBL/GenBank/DDBJ databases">
        <authorList>
            <person name="Meier V. D."/>
        </authorList>
    </citation>
    <scope>NUCLEOTIDE SEQUENCE</scope>
    <source>
        <strain evidence="1">AVDCRST_MAG37</strain>
    </source>
</reference>
<name>A0A6J4R4L0_9ACTN</name>
<proteinExistence type="predicted"/>
<feature type="non-terminal residue" evidence="1">
    <location>
        <position position="135"/>
    </location>
</feature>
<gene>
    <name evidence="1" type="ORF">AVDCRST_MAG37-3159</name>
</gene>
<feature type="non-terminal residue" evidence="1">
    <location>
        <position position="1"/>
    </location>
</feature>
<protein>
    <submittedName>
        <fullName evidence="1">Uncharacterized protein</fullName>
    </submittedName>
</protein>